<dbReference type="RefSeq" id="WP_257821334.1">
    <property type="nucleotide sequence ID" value="NZ_JABXYM010000001.1"/>
</dbReference>
<comment type="caution">
    <text evidence="1">The sequence shown here is derived from an EMBL/GenBank/DDBJ whole genome shotgun (WGS) entry which is preliminary data.</text>
</comment>
<dbReference type="AlphaFoldDB" id="A0A9Q4B1Y8"/>
<proteinExistence type="predicted"/>
<evidence type="ECO:0000313" key="2">
    <source>
        <dbReference type="Proteomes" id="UP001057753"/>
    </source>
</evidence>
<evidence type="ECO:0000313" key="1">
    <source>
        <dbReference type="EMBL" id="MCR6096846.1"/>
    </source>
</evidence>
<name>A0A9Q4B1Y8_SALAG</name>
<accession>A0A9Q4B1Y8</accession>
<dbReference type="EMBL" id="JABXYM010000001">
    <property type="protein sequence ID" value="MCR6096846.1"/>
    <property type="molecule type" value="Genomic_DNA"/>
</dbReference>
<keyword evidence="2" id="KW-1185">Reference proteome</keyword>
<dbReference type="Proteomes" id="UP001057753">
    <property type="component" value="Unassembled WGS sequence"/>
</dbReference>
<sequence>MTEQYRFFDPTENDDREYAADDFAQRYKLILSNGFFNGLSVSANDSMTVTLSSGAAFIEGYDYENRSNIDLNLDNADSTQDRIDRIVLRLDKFDGRYIRAFVKKGTTATNPEPPELTRDDYFYELSLAQIKVTAGKSYIDSSQITDERGNYSVCGRVGLSNRISDQITSVDVRTANAYPSEYGEGVNSFRMSGSETPEIFQGWLESLNVTPSDYGRELSQLRANVLTQSTRNETGVQQITIYDFSRNLDYRVYGQFTRSASALTNPLWGGWHEEVLVAEKGENENGKFIKYTNGEMKCWFENNETTSVQSQVGGTYWNNRQFSFPQPFVSRPYAQERVRRTSGTCWGGLRSANANSCDVYIFATSDNGAGFLGYVAEGRWR</sequence>
<gene>
    <name evidence="1" type="ORF">HXA33_09790</name>
</gene>
<reference evidence="1" key="1">
    <citation type="submission" date="2020-06" db="EMBL/GenBank/DDBJ databases">
        <title>Insight into the genomes of haloalkaliphilic bacilli from Kenyan soda lakes.</title>
        <authorList>
            <person name="Mwirichia R."/>
            <person name="Villamizar G.C."/>
            <person name="Poehlein A."/>
            <person name="Mugweru J."/>
            <person name="Kipnyargis A."/>
            <person name="Kiplimo D."/>
            <person name="Orwa P."/>
            <person name="Daniel R."/>
        </authorList>
    </citation>
    <scope>NUCLEOTIDE SEQUENCE</scope>
    <source>
        <strain evidence="1">B1096_S55</strain>
    </source>
</reference>
<organism evidence="1 2">
    <name type="scientific">Salipaludibacillus agaradhaerens</name>
    <name type="common">Bacillus agaradhaerens</name>
    <dbReference type="NCBI Taxonomy" id="76935"/>
    <lineage>
        <taxon>Bacteria</taxon>
        <taxon>Bacillati</taxon>
        <taxon>Bacillota</taxon>
        <taxon>Bacilli</taxon>
        <taxon>Bacillales</taxon>
        <taxon>Bacillaceae</taxon>
    </lineage>
</organism>
<protein>
    <submittedName>
        <fullName evidence="1">Uncharacterized protein</fullName>
    </submittedName>
</protein>